<sequence>MILADDLLYGKPPVMQQMIEVFDHYHSPVIGVEEIPSSETKSYGIVEEGVGKGHHQDVGYRGETGT</sequence>
<organism evidence="1 2">
    <name type="scientific">Paraburkholderia hospita</name>
    <dbReference type="NCBI Taxonomy" id="169430"/>
    <lineage>
        <taxon>Bacteria</taxon>
        <taxon>Pseudomonadati</taxon>
        <taxon>Pseudomonadota</taxon>
        <taxon>Betaproteobacteria</taxon>
        <taxon>Burkholderiales</taxon>
        <taxon>Burkholderiaceae</taxon>
        <taxon>Paraburkholderia</taxon>
    </lineage>
</organism>
<reference evidence="1 2" key="1">
    <citation type="journal article" date="2012" name="J. Bacteriol.">
        <title>Draft Genome Sequence of the Soil Bacterium Burkholderia terrae Strain BS001, Which Interacts with Fungal Surface Structures.</title>
        <authorList>
            <person name="Nazir R."/>
            <person name="Hansen M.A."/>
            <person name="Sorensen S."/>
            <person name="van Elsas J.D."/>
        </authorList>
    </citation>
    <scope>NUCLEOTIDE SEQUENCE [LARGE SCALE GENOMIC DNA]</scope>
    <source>
        <strain evidence="1 2">BS001</strain>
    </source>
</reference>
<accession>A0ABN0FLA9</accession>
<keyword evidence="1" id="KW-0548">Nucleotidyltransferase</keyword>
<gene>
    <name evidence="1" type="ORF">WQE_18689</name>
</gene>
<keyword evidence="2" id="KW-1185">Reference proteome</keyword>
<dbReference type="Proteomes" id="UP000004980">
    <property type="component" value="Unassembled WGS sequence"/>
</dbReference>
<keyword evidence="1" id="KW-0808">Transferase</keyword>
<dbReference type="Gene3D" id="3.90.550.10">
    <property type="entry name" value="Spore Coat Polysaccharide Biosynthesis Protein SpsA, Chain A"/>
    <property type="match status" value="1"/>
</dbReference>
<protein>
    <submittedName>
        <fullName evidence="1">UTP-glucose-1-phosphate uridylyltransferase</fullName>
    </submittedName>
</protein>
<proteinExistence type="predicted"/>
<comment type="caution">
    <text evidence="1">The sequence shown here is derived from an EMBL/GenBank/DDBJ whole genome shotgun (WGS) entry which is preliminary data.</text>
</comment>
<evidence type="ECO:0000313" key="1">
    <source>
        <dbReference type="EMBL" id="EIM99508.1"/>
    </source>
</evidence>
<dbReference type="EMBL" id="AKAU01000098">
    <property type="protein sequence ID" value="EIM99508.1"/>
    <property type="molecule type" value="Genomic_DNA"/>
</dbReference>
<dbReference type="InterPro" id="IPR029044">
    <property type="entry name" value="Nucleotide-diphossugar_trans"/>
</dbReference>
<name>A0ABN0FLA9_9BURK</name>
<dbReference type="GO" id="GO:0016779">
    <property type="term" value="F:nucleotidyltransferase activity"/>
    <property type="evidence" value="ECO:0007669"/>
    <property type="project" value="UniProtKB-KW"/>
</dbReference>
<evidence type="ECO:0000313" key="2">
    <source>
        <dbReference type="Proteomes" id="UP000004980"/>
    </source>
</evidence>